<feature type="transmembrane region" description="Helical" evidence="1">
    <location>
        <begin position="145"/>
        <end position="164"/>
    </location>
</feature>
<dbReference type="AlphaFoldDB" id="A0A7W7VPN9"/>
<accession>A0A7W7VPN9</accession>
<dbReference type="RefSeq" id="WP_184718542.1">
    <property type="nucleotide sequence ID" value="NZ_JACHJP010000005.1"/>
</dbReference>
<sequence length="177" mass="19691">MRDWIDRRVRRRLDVIENSPACRVWTGRRNRRLLVLAGGAALLMLWAGLAVIVRFAPSDLARDAYLSMGAVAMTVLVLVYGWLTLATRGVTAVPAQYLDERQRGEQHRAYAGAHSLTTVVLVLLAVLAALWSMGDRLTLNVPTALLLPLAFTLLATHYTLPLLLESWRLPDPPPDED</sequence>
<keyword evidence="3" id="KW-1185">Reference proteome</keyword>
<keyword evidence="1" id="KW-0472">Membrane</keyword>
<protein>
    <submittedName>
        <fullName evidence="2">Kef-type K+ transport system membrane component KefB</fullName>
    </submittedName>
</protein>
<proteinExistence type="predicted"/>
<name>A0A7W7VPN9_9ACTN</name>
<dbReference type="EMBL" id="JACHJP010000005">
    <property type="protein sequence ID" value="MBB4917878.1"/>
    <property type="molecule type" value="Genomic_DNA"/>
</dbReference>
<reference evidence="2 3" key="1">
    <citation type="submission" date="2020-08" db="EMBL/GenBank/DDBJ databases">
        <title>Genomic Encyclopedia of Type Strains, Phase III (KMG-III): the genomes of soil and plant-associated and newly described type strains.</title>
        <authorList>
            <person name="Whitman W."/>
        </authorList>
    </citation>
    <scope>NUCLEOTIDE SEQUENCE [LARGE SCALE GENOMIC DNA]</scope>
    <source>
        <strain evidence="2 3">CECT 8840</strain>
    </source>
</reference>
<comment type="caution">
    <text evidence="2">The sequence shown here is derived from an EMBL/GenBank/DDBJ whole genome shotgun (WGS) entry which is preliminary data.</text>
</comment>
<feature type="transmembrane region" description="Helical" evidence="1">
    <location>
        <begin position="33"/>
        <end position="53"/>
    </location>
</feature>
<keyword evidence="1" id="KW-1133">Transmembrane helix</keyword>
<dbReference type="Proteomes" id="UP000552644">
    <property type="component" value="Unassembled WGS sequence"/>
</dbReference>
<evidence type="ECO:0000256" key="1">
    <source>
        <dbReference type="SAM" id="Phobius"/>
    </source>
</evidence>
<keyword evidence="1" id="KW-0812">Transmembrane</keyword>
<gene>
    <name evidence="2" type="ORF">FHS44_004998</name>
</gene>
<feature type="transmembrane region" description="Helical" evidence="1">
    <location>
        <begin position="109"/>
        <end position="133"/>
    </location>
</feature>
<feature type="transmembrane region" description="Helical" evidence="1">
    <location>
        <begin position="65"/>
        <end position="88"/>
    </location>
</feature>
<evidence type="ECO:0000313" key="3">
    <source>
        <dbReference type="Proteomes" id="UP000552644"/>
    </source>
</evidence>
<organism evidence="2 3">
    <name type="scientific">Streptosporangium saharense</name>
    <dbReference type="NCBI Taxonomy" id="1706840"/>
    <lineage>
        <taxon>Bacteria</taxon>
        <taxon>Bacillati</taxon>
        <taxon>Actinomycetota</taxon>
        <taxon>Actinomycetes</taxon>
        <taxon>Streptosporangiales</taxon>
        <taxon>Streptosporangiaceae</taxon>
        <taxon>Streptosporangium</taxon>
    </lineage>
</organism>
<evidence type="ECO:0000313" key="2">
    <source>
        <dbReference type="EMBL" id="MBB4917878.1"/>
    </source>
</evidence>